<organism evidence="1 2">
    <name type="scientific">Apiosordaria backusii</name>
    <dbReference type="NCBI Taxonomy" id="314023"/>
    <lineage>
        <taxon>Eukaryota</taxon>
        <taxon>Fungi</taxon>
        <taxon>Dikarya</taxon>
        <taxon>Ascomycota</taxon>
        <taxon>Pezizomycotina</taxon>
        <taxon>Sordariomycetes</taxon>
        <taxon>Sordariomycetidae</taxon>
        <taxon>Sordariales</taxon>
        <taxon>Lasiosphaeriaceae</taxon>
        <taxon>Apiosordaria</taxon>
    </lineage>
</organism>
<sequence length="201" mass="22081">MVNASLPSLSRDRECDDSRRFRALLCPPQSISNLEITGLKDRQYLSLSLTAPKLFVHQLCSPSVYCSFAETSSSVSALLPGCDQSIVQSLDSGLPCLDPKIVLEEPRTHLLAAFHLICPCLAHPLRDKTSKKEKAETHNINGACFEHGASTRGMHNQAELGKIHQGLKGPSNDTPSASARSVQFVRLLLLMRFDPKESMLQ</sequence>
<dbReference type="Proteomes" id="UP001172159">
    <property type="component" value="Unassembled WGS sequence"/>
</dbReference>
<evidence type="ECO:0000313" key="1">
    <source>
        <dbReference type="EMBL" id="KAK0736981.1"/>
    </source>
</evidence>
<reference evidence="1" key="1">
    <citation type="submission" date="2023-06" db="EMBL/GenBank/DDBJ databases">
        <title>Genome-scale phylogeny and comparative genomics of the fungal order Sordariales.</title>
        <authorList>
            <consortium name="Lawrence Berkeley National Laboratory"/>
            <person name="Hensen N."/>
            <person name="Bonometti L."/>
            <person name="Westerberg I."/>
            <person name="Brannstrom I.O."/>
            <person name="Guillou S."/>
            <person name="Cros-Aarteil S."/>
            <person name="Calhoun S."/>
            <person name="Haridas S."/>
            <person name="Kuo A."/>
            <person name="Mondo S."/>
            <person name="Pangilinan J."/>
            <person name="Riley R."/>
            <person name="Labutti K."/>
            <person name="Andreopoulos B."/>
            <person name="Lipzen A."/>
            <person name="Chen C."/>
            <person name="Yanf M."/>
            <person name="Daum C."/>
            <person name="Ng V."/>
            <person name="Clum A."/>
            <person name="Steindorff A."/>
            <person name="Ohm R."/>
            <person name="Martin F."/>
            <person name="Silar P."/>
            <person name="Natvig D."/>
            <person name="Lalanne C."/>
            <person name="Gautier V."/>
            <person name="Ament-Velasquez S.L."/>
            <person name="Kruys A."/>
            <person name="Hutchinson M.I."/>
            <person name="Powell A.J."/>
            <person name="Barry K."/>
            <person name="Miller A.N."/>
            <person name="Grigoriev I.V."/>
            <person name="Debuchy R."/>
            <person name="Gladieux P."/>
            <person name="Thoren M.H."/>
            <person name="Johannesson H."/>
        </authorList>
    </citation>
    <scope>NUCLEOTIDE SEQUENCE</scope>
    <source>
        <strain evidence="1">CBS 540.89</strain>
    </source>
</reference>
<comment type="caution">
    <text evidence="1">The sequence shown here is derived from an EMBL/GenBank/DDBJ whole genome shotgun (WGS) entry which is preliminary data.</text>
</comment>
<accession>A0AA40BMJ3</accession>
<dbReference type="EMBL" id="JAUKTV010000005">
    <property type="protein sequence ID" value="KAK0736981.1"/>
    <property type="molecule type" value="Genomic_DNA"/>
</dbReference>
<protein>
    <submittedName>
        <fullName evidence="1">Uncharacterized protein</fullName>
    </submittedName>
</protein>
<proteinExistence type="predicted"/>
<evidence type="ECO:0000313" key="2">
    <source>
        <dbReference type="Proteomes" id="UP001172159"/>
    </source>
</evidence>
<name>A0AA40BMJ3_9PEZI</name>
<dbReference type="AlphaFoldDB" id="A0AA40BMJ3"/>
<keyword evidence="2" id="KW-1185">Reference proteome</keyword>
<gene>
    <name evidence="1" type="ORF">B0T21DRAFT_155087</name>
</gene>